<comment type="cofactor">
    <cofactor evidence="8">
        <name>Zn(2+)</name>
        <dbReference type="ChEBI" id="CHEBI:29105"/>
    </cofactor>
    <text evidence="8">Binds 2 Zn(2+) ions per monomer.</text>
</comment>
<dbReference type="FunFam" id="2.10.230.10:FF:000002">
    <property type="entry name" value="Molecular chaperone DnaJ"/>
    <property type="match status" value="1"/>
</dbReference>
<dbReference type="AlphaFoldDB" id="A0A0F5H0J4"/>
<keyword evidence="5 8" id="KW-0143">Chaperone</keyword>
<dbReference type="PANTHER" id="PTHR43096">
    <property type="entry name" value="DNAJ HOMOLOG 1, MITOCHONDRIAL-RELATED"/>
    <property type="match status" value="1"/>
</dbReference>
<dbReference type="PANTHER" id="PTHR43096:SF10">
    <property type="entry name" value="CHAPERONE PROTEIN DNAJ A6, CHLOROPLASTIC"/>
    <property type="match status" value="1"/>
</dbReference>
<reference evidence="12 13" key="1">
    <citation type="submission" date="2015-03" db="EMBL/GenBank/DDBJ databases">
        <title>Genome sequence of Mycoplasma meleagridis strain ATCC 25294.</title>
        <authorList>
            <person name="Yacoub E."/>
            <person name="Blanchard A."/>
            <person name="Sirand-Pugnet P."/>
            <person name="Mardassi B.B.A."/>
        </authorList>
    </citation>
    <scope>NUCLEOTIDE SEQUENCE [LARGE SCALE GENOMIC DNA]</scope>
    <source>
        <strain evidence="12 13">ATCC 25294</strain>
    </source>
</reference>
<dbReference type="Gene3D" id="2.60.260.20">
    <property type="entry name" value="Urease metallochaperone UreE, N-terminal domain"/>
    <property type="match status" value="2"/>
</dbReference>
<evidence type="ECO:0000256" key="9">
    <source>
        <dbReference type="PROSITE-ProRule" id="PRU00546"/>
    </source>
</evidence>
<evidence type="ECO:0000256" key="5">
    <source>
        <dbReference type="ARBA" id="ARBA00023186"/>
    </source>
</evidence>
<dbReference type="STRING" id="29561.MM26B8_05490"/>
<keyword evidence="2 8" id="KW-0677">Repeat</keyword>
<dbReference type="GO" id="GO:0042026">
    <property type="term" value="P:protein refolding"/>
    <property type="evidence" value="ECO:0007669"/>
    <property type="project" value="TreeGrafter"/>
</dbReference>
<dbReference type="GO" id="GO:0005524">
    <property type="term" value="F:ATP binding"/>
    <property type="evidence" value="ECO:0007669"/>
    <property type="project" value="InterPro"/>
</dbReference>
<dbReference type="PROSITE" id="PS50076">
    <property type="entry name" value="DNAJ_2"/>
    <property type="match status" value="1"/>
</dbReference>
<dbReference type="CDD" id="cd06257">
    <property type="entry name" value="DnaJ"/>
    <property type="match status" value="1"/>
</dbReference>
<feature type="binding site" evidence="8">
    <location>
        <position position="202"/>
    </location>
    <ligand>
        <name>Zn(2+)</name>
        <dbReference type="ChEBI" id="CHEBI:29105"/>
        <label>1</label>
    </ligand>
</feature>
<dbReference type="Pfam" id="PF00226">
    <property type="entry name" value="DnaJ"/>
    <property type="match status" value="1"/>
</dbReference>
<keyword evidence="8" id="KW-0235">DNA replication</keyword>
<dbReference type="InterPro" id="IPR002939">
    <property type="entry name" value="DnaJ_C"/>
</dbReference>
<dbReference type="GO" id="GO:0006260">
    <property type="term" value="P:DNA replication"/>
    <property type="evidence" value="ECO:0007669"/>
    <property type="project" value="UniProtKB-KW"/>
</dbReference>
<feature type="binding site" evidence="8">
    <location>
        <position position="191"/>
    </location>
    <ligand>
        <name>Zn(2+)</name>
        <dbReference type="ChEBI" id="CHEBI:29105"/>
        <label>2</label>
    </ligand>
</feature>
<dbReference type="GO" id="GO:0051082">
    <property type="term" value="F:unfolded protein binding"/>
    <property type="evidence" value="ECO:0007669"/>
    <property type="project" value="UniProtKB-UniRule"/>
</dbReference>
<dbReference type="RefSeq" id="WP_046096992.1">
    <property type="nucleotide sequence ID" value="NZ_JZXN01000017.1"/>
</dbReference>
<organism evidence="12 13">
    <name type="scientific">Mycoplasmopsis meleagridis ATCC 25294</name>
    <dbReference type="NCBI Taxonomy" id="1264554"/>
    <lineage>
        <taxon>Bacteria</taxon>
        <taxon>Bacillati</taxon>
        <taxon>Mycoplasmatota</taxon>
        <taxon>Mycoplasmoidales</taxon>
        <taxon>Metamycoplasmataceae</taxon>
        <taxon>Mycoplasmopsis</taxon>
    </lineage>
</organism>
<dbReference type="CDD" id="cd10747">
    <property type="entry name" value="DnaJ_C"/>
    <property type="match status" value="1"/>
</dbReference>
<dbReference type="PRINTS" id="PR00625">
    <property type="entry name" value="JDOMAIN"/>
</dbReference>
<comment type="domain">
    <text evidence="8">The J domain is necessary and sufficient to stimulate DnaK ATPase activity. Zinc center 1 plays an important role in the autonomous, DnaK-independent chaperone activity of DnaJ. Zinc center 2 is essential for interaction with DnaK and for DnaJ activity.</text>
</comment>
<evidence type="ECO:0000256" key="6">
    <source>
        <dbReference type="ARBA" id="ARBA00061004"/>
    </source>
</evidence>
<evidence type="ECO:0000256" key="2">
    <source>
        <dbReference type="ARBA" id="ARBA00022737"/>
    </source>
</evidence>
<sequence length="366" mass="41290">MSKKDYYAVLGVSKNATQKEIKEAYRKLAMQYHPDKLKDGTSDKKMQELNAAYEVLSDPQKRENYDRFGDENGAQGFNFSNFQETDFGGMFKDIFSQFTGGFASRRNRQTGPLKGENIHVSMEISFIDAVLGKEVPYEFEKWVLCDLCNGSGAKNSSDVVTCSTCNGNGFTQKIQRSFFGEQIIQSVCQTCSGKGKIIKEKCPKCHGHVYNKVNKKVTLLIKPGTVNGDELKLDGYGEKGINGGPVGDMFIQLKVKNHEFYHRDKLNIVAEMDVSFIDILCEKNIKVPSPYGPIDLKLKNSYKDGQKIILKNKGIKRSNSVGDYIIHLNIIIPDLSGRDLKNLNQFLEDVKDNSNEQFIKKIEKIK</sequence>
<dbReference type="InterPro" id="IPR036410">
    <property type="entry name" value="HSP_DnaJ_Cys-rich_dom_sf"/>
</dbReference>
<accession>A0A0F5H0J4</accession>
<feature type="binding site" evidence="8">
    <location>
        <position position="145"/>
    </location>
    <ligand>
        <name>Zn(2+)</name>
        <dbReference type="ChEBI" id="CHEBI:29105"/>
        <label>1</label>
    </ligand>
</feature>
<dbReference type="Proteomes" id="UP000033750">
    <property type="component" value="Unassembled WGS sequence"/>
</dbReference>
<evidence type="ECO:0000256" key="1">
    <source>
        <dbReference type="ARBA" id="ARBA00022723"/>
    </source>
</evidence>
<comment type="function">
    <text evidence="8">Participates actively in the response to hyperosmotic and heat shock by preventing the aggregation of stress-denatured proteins and by disaggregating proteins, also in an autonomous, DnaK-independent fashion. Unfolded proteins bind initially to DnaJ; upon interaction with the DnaJ-bound protein, DnaK hydrolyzes its bound ATP, resulting in the formation of a stable complex. GrpE releases ADP from DnaK; ATP binding to DnaK triggers the release of the substrate protein, thus completing the reaction cycle. Several rounds of ATP-dependent interactions between DnaJ, DnaK and GrpE are required for fully efficient folding. Also involved, together with DnaK and GrpE, in the DNA replication of plasmids through activation of initiation proteins.</text>
</comment>
<feature type="binding site" evidence="8">
    <location>
        <position position="148"/>
    </location>
    <ligand>
        <name>Zn(2+)</name>
        <dbReference type="ChEBI" id="CHEBI:29105"/>
        <label>1</label>
    </ligand>
</feature>
<dbReference type="EMBL" id="JZXN01000017">
    <property type="protein sequence ID" value="KKB26645.1"/>
    <property type="molecule type" value="Genomic_DNA"/>
</dbReference>
<name>A0A0F5H0J4_9BACT</name>
<keyword evidence="13" id="KW-1185">Reference proteome</keyword>
<dbReference type="Pfam" id="PF01556">
    <property type="entry name" value="DnaJ_C"/>
    <property type="match status" value="1"/>
</dbReference>
<comment type="subunit">
    <text evidence="8">Homodimer.</text>
</comment>
<feature type="domain" description="CR-type" evidence="11">
    <location>
        <begin position="132"/>
        <end position="214"/>
    </location>
</feature>
<dbReference type="GO" id="GO:0031072">
    <property type="term" value="F:heat shock protein binding"/>
    <property type="evidence" value="ECO:0007669"/>
    <property type="project" value="InterPro"/>
</dbReference>
<dbReference type="SUPFAM" id="SSF46565">
    <property type="entry name" value="Chaperone J-domain"/>
    <property type="match status" value="1"/>
</dbReference>
<dbReference type="PATRIC" id="fig|1264554.4.peg.56"/>
<dbReference type="GO" id="GO:0008270">
    <property type="term" value="F:zinc ion binding"/>
    <property type="evidence" value="ECO:0007669"/>
    <property type="project" value="UniProtKB-UniRule"/>
</dbReference>
<dbReference type="Gene3D" id="1.10.287.110">
    <property type="entry name" value="DnaJ domain"/>
    <property type="match status" value="1"/>
</dbReference>
<comment type="caution">
    <text evidence="8">Lacks conserved residue(s) required for the propagation of feature annotation.</text>
</comment>
<dbReference type="GO" id="GO:0009408">
    <property type="term" value="P:response to heat"/>
    <property type="evidence" value="ECO:0007669"/>
    <property type="project" value="InterPro"/>
</dbReference>
<dbReference type="InterPro" id="IPR012724">
    <property type="entry name" value="DnaJ"/>
</dbReference>
<evidence type="ECO:0000259" key="10">
    <source>
        <dbReference type="PROSITE" id="PS50076"/>
    </source>
</evidence>
<dbReference type="InterPro" id="IPR008971">
    <property type="entry name" value="HSP40/DnaJ_pept-bd"/>
</dbReference>
<keyword evidence="8" id="KW-0963">Cytoplasm</keyword>
<dbReference type="PROSITE" id="PS51188">
    <property type="entry name" value="ZF_CR"/>
    <property type="match status" value="1"/>
</dbReference>
<comment type="subcellular location">
    <subcellularLocation>
        <location evidence="8">Cytoplasm</location>
    </subcellularLocation>
</comment>
<feature type="binding site" evidence="8">
    <location>
        <position position="162"/>
    </location>
    <ligand>
        <name>Zn(2+)</name>
        <dbReference type="ChEBI" id="CHEBI:29105"/>
        <label>2</label>
    </ligand>
</feature>
<feature type="binding site" evidence="8">
    <location>
        <position position="188"/>
    </location>
    <ligand>
        <name>Zn(2+)</name>
        <dbReference type="ChEBI" id="CHEBI:29105"/>
        <label>2</label>
    </ligand>
</feature>
<dbReference type="SMART" id="SM00271">
    <property type="entry name" value="DnaJ"/>
    <property type="match status" value="1"/>
</dbReference>
<evidence type="ECO:0000313" key="13">
    <source>
        <dbReference type="Proteomes" id="UP000033750"/>
    </source>
</evidence>
<feature type="domain" description="J" evidence="10">
    <location>
        <begin position="5"/>
        <end position="69"/>
    </location>
</feature>
<comment type="similarity">
    <text evidence="6 8">Belongs to the DnaJ family.</text>
</comment>
<keyword evidence="3 8" id="KW-0863">Zinc-finger</keyword>
<dbReference type="InterPro" id="IPR001305">
    <property type="entry name" value="HSP_DnaJ_Cys-rich_dom"/>
</dbReference>
<dbReference type="SUPFAM" id="SSF57938">
    <property type="entry name" value="DnaJ/Hsp40 cysteine-rich domain"/>
    <property type="match status" value="1"/>
</dbReference>
<dbReference type="Gene3D" id="2.10.230.10">
    <property type="entry name" value="Heat shock protein DnaJ, cysteine-rich domain"/>
    <property type="match status" value="1"/>
</dbReference>
<proteinExistence type="inferred from homology"/>
<dbReference type="InterPro" id="IPR001623">
    <property type="entry name" value="DnaJ_domain"/>
</dbReference>
<keyword evidence="1 8" id="KW-0479">Metal-binding</keyword>
<comment type="caution">
    <text evidence="12">The sequence shown here is derived from an EMBL/GenBank/DDBJ whole genome shotgun (WGS) entry which is preliminary data.</text>
</comment>
<gene>
    <name evidence="8" type="primary">dnaJ</name>
    <name evidence="12" type="ORF">MMELEA_00260</name>
</gene>
<dbReference type="InterPro" id="IPR036869">
    <property type="entry name" value="J_dom_sf"/>
</dbReference>
<dbReference type="Pfam" id="PF00684">
    <property type="entry name" value="DnaJ_CXXCXGXG"/>
    <property type="match status" value="1"/>
</dbReference>
<dbReference type="CDD" id="cd10719">
    <property type="entry name" value="DnaJ_zf"/>
    <property type="match status" value="1"/>
</dbReference>
<feature type="zinc finger region" description="CR-type" evidence="9">
    <location>
        <begin position="132"/>
        <end position="214"/>
    </location>
</feature>
<protein>
    <recommendedName>
        <fullName evidence="7 8">Chaperone protein DnaJ</fullName>
    </recommendedName>
</protein>
<dbReference type="SUPFAM" id="SSF49493">
    <property type="entry name" value="HSP40/DnaJ peptide-binding domain"/>
    <property type="match status" value="2"/>
</dbReference>
<dbReference type="GO" id="GO:0005737">
    <property type="term" value="C:cytoplasm"/>
    <property type="evidence" value="ECO:0007669"/>
    <property type="project" value="UniProtKB-SubCell"/>
</dbReference>
<evidence type="ECO:0000313" key="12">
    <source>
        <dbReference type="EMBL" id="KKB26645.1"/>
    </source>
</evidence>
<evidence type="ECO:0000256" key="4">
    <source>
        <dbReference type="ARBA" id="ARBA00022833"/>
    </source>
</evidence>
<feature type="binding site" evidence="8">
    <location>
        <position position="165"/>
    </location>
    <ligand>
        <name>Zn(2+)</name>
        <dbReference type="ChEBI" id="CHEBI:29105"/>
        <label>2</label>
    </ligand>
</feature>
<feature type="binding site" evidence="8">
    <location>
        <position position="205"/>
    </location>
    <ligand>
        <name>Zn(2+)</name>
        <dbReference type="ChEBI" id="CHEBI:29105"/>
        <label>1</label>
    </ligand>
</feature>
<evidence type="ECO:0000259" key="11">
    <source>
        <dbReference type="PROSITE" id="PS51188"/>
    </source>
</evidence>
<evidence type="ECO:0000256" key="3">
    <source>
        <dbReference type="ARBA" id="ARBA00022771"/>
    </source>
</evidence>
<keyword evidence="4 8" id="KW-0862">Zinc</keyword>
<dbReference type="OrthoDB" id="9779889at2"/>
<evidence type="ECO:0000256" key="7">
    <source>
        <dbReference type="ARBA" id="ARBA00067609"/>
    </source>
</evidence>
<keyword evidence="8" id="KW-0346">Stress response</keyword>
<evidence type="ECO:0000256" key="8">
    <source>
        <dbReference type="HAMAP-Rule" id="MF_01152"/>
    </source>
</evidence>
<dbReference type="HAMAP" id="MF_01152">
    <property type="entry name" value="DnaJ"/>
    <property type="match status" value="1"/>
</dbReference>